<dbReference type="Proteomes" id="UP000784294">
    <property type="component" value="Unassembled WGS sequence"/>
</dbReference>
<accession>A0A448WL33</accession>
<comment type="caution">
    <text evidence="1">The sequence shown here is derived from an EMBL/GenBank/DDBJ whole genome shotgun (WGS) entry which is preliminary data.</text>
</comment>
<dbReference type="OrthoDB" id="274691at2759"/>
<proteinExistence type="predicted"/>
<organism evidence="1 2">
    <name type="scientific">Protopolystoma xenopodis</name>
    <dbReference type="NCBI Taxonomy" id="117903"/>
    <lineage>
        <taxon>Eukaryota</taxon>
        <taxon>Metazoa</taxon>
        <taxon>Spiralia</taxon>
        <taxon>Lophotrochozoa</taxon>
        <taxon>Platyhelminthes</taxon>
        <taxon>Monogenea</taxon>
        <taxon>Polyopisthocotylea</taxon>
        <taxon>Polystomatidea</taxon>
        <taxon>Polystomatidae</taxon>
        <taxon>Protopolystoma</taxon>
    </lineage>
</organism>
<dbReference type="UniPathway" id="UPA00214"/>
<reference evidence="1" key="1">
    <citation type="submission" date="2018-11" db="EMBL/GenBank/DDBJ databases">
        <authorList>
            <consortium name="Pathogen Informatics"/>
        </authorList>
    </citation>
    <scope>NUCLEOTIDE SEQUENCE</scope>
</reference>
<dbReference type="SUPFAM" id="SSF74650">
    <property type="entry name" value="Galactose mutarotase-like"/>
    <property type="match status" value="1"/>
</dbReference>
<dbReference type="InterPro" id="IPR014718">
    <property type="entry name" value="GH-type_carb-bd"/>
</dbReference>
<dbReference type="PANTHER" id="PTHR10091:SF0">
    <property type="entry name" value="GALACTOSE MUTAROTASE"/>
    <property type="match status" value="1"/>
</dbReference>
<dbReference type="PANTHER" id="PTHR10091">
    <property type="entry name" value="ALDOSE-1-EPIMERASE"/>
    <property type="match status" value="1"/>
</dbReference>
<sequence length="128" mass="13442">MEPFGSDPYTGEPVFSILLHPPADVPAPWCLAKARLVTFGAILSEVHLPAKSSSPGDTTAPVLHDVVLGYNRLIGGYDENPGYLGATIGRVAGRIGGAQFRLPSEAPTADKVIKVTKNHGQDCLHGGK</sequence>
<dbReference type="InterPro" id="IPR011013">
    <property type="entry name" value="Gal_mutarotase_sf_dom"/>
</dbReference>
<dbReference type="Gene3D" id="2.70.98.10">
    <property type="match status" value="1"/>
</dbReference>
<name>A0A448WL33_9PLAT</name>
<dbReference type="GO" id="GO:0004034">
    <property type="term" value="F:aldose 1-epimerase activity"/>
    <property type="evidence" value="ECO:0007669"/>
    <property type="project" value="TreeGrafter"/>
</dbReference>
<dbReference type="AlphaFoldDB" id="A0A448WL33"/>
<dbReference type="EMBL" id="CAAALY010021213">
    <property type="protein sequence ID" value="VEL14455.1"/>
    <property type="molecule type" value="Genomic_DNA"/>
</dbReference>
<dbReference type="GO" id="GO:0006006">
    <property type="term" value="P:glucose metabolic process"/>
    <property type="evidence" value="ECO:0007669"/>
    <property type="project" value="TreeGrafter"/>
</dbReference>
<dbReference type="GO" id="GO:0030246">
    <property type="term" value="F:carbohydrate binding"/>
    <property type="evidence" value="ECO:0007669"/>
    <property type="project" value="InterPro"/>
</dbReference>
<keyword evidence="2" id="KW-1185">Reference proteome</keyword>
<evidence type="ECO:0000313" key="2">
    <source>
        <dbReference type="Proteomes" id="UP000784294"/>
    </source>
</evidence>
<dbReference type="GO" id="GO:0033499">
    <property type="term" value="P:galactose catabolic process via UDP-galactose, Leloir pathway"/>
    <property type="evidence" value="ECO:0007669"/>
    <property type="project" value="TreeGrafter"/>
</dbReference>
<gene>
    <name evidence="1" type="ORF">PXEA_LOCUS7895</name>
</gene>
<protein>
    <submittedName>
        <fullName evidence="1">Uncharacterized protein</fullName>
    </submittedName>
</protein>
<evidence type="ECO:0000313" key="1">
    <source>
        <dbReference type="EMBL" id="VEL14455.1"/>
    </source>
</evidence>